<dbReference type="SUPFAM" id="SSF46689">
    <property type="entry name" value="Homeodomain-like"/>
    <property type="match status" value="1"/>
</dbReference>
<reference evidence="5" key="1">
    <citation type="submission" date="2019-11" db="EMBL/GenBank/DDBJ databases">
        <title>Complete genome sequence of Corynebacterium kalinowskii 1959, a novel Corynebacterium species isolated from soil of a small paddock in Vilsendorf, Germany.</title>
        <authorList>
            <person name="Schaffert L."/>
            <person name="Ruwe M."/>
            <person name="Milse J."/>
            <person name="Hanuschka K."/>
            <person name="Ortseifen V."/>
            <person name="Droste J."/>
            <person name="Brandt D."/>
            <person name="Schlueter L."/>
            <person name="Kutter Y."/>
            <person name="Vinke S."/>
            <person name="Viehoefer P."/>
            <person name="Jacob L."/>
            <person name="Luebke N.-C."/>
            <person name="Schulte-Berndt E."/>
            <person name="Hain C."/>
            <person name="Linder M."/>
            <person name="Schmidt P."/>
            <person name="Wollenschlaeger L."/>
            <person name="Luttermann T."/>
            <person name="Thieme E."/>
            <person name="Hassa J."/>
            <person name="Haak M."/>
            <person name="Wittchen M."/>
            <person name="Mentz A."/>
            <person name="Persicke M."/>
            <person name="Busche T."/>
            <person name="Ruckert C."/>
        </authorList>
    </citation>
    <scope>NUCLEOTIDE SEQUENCE [LARGE SCALE GENOMIC DNA]</scope>
    <source>
        <strain evidence="5">1959</strain>
    </source>
</reference>
<keyword evidence="1 2" id="KW-0238">DNA-binding</keyword>
<evidence type="ECO:0000313" key="4">
    <source>
        <dbReference type="EMBL" id="QGU02867.1"/>
    </source>
</evidence>
<dbReference type="InterPro" id="IPR001647">
    <property type="entry name" value="HTH_TetR"/>
</dbReference>
<dbReference type="PANTHER" id="PTHR30055">
    <property type="entry name" value="HTH-TYPE TRANSCRIPTIONAL REGULATOR RUTR"/>
    <property type="match status" value="1"/>
</dbReference>
<dbReference type="AlphaFoldDB" id="A0A6B8VTE4"/>
<name>A0A6B8VTE4_9CORY</name>
<dbReference type="GO" id="GO:0003700">
    <property type="term" value="F:DNA-binding transcription factor activity"/>
    <property type="evidence" value="ECO:0007669"/>
    <property type="project" value="TreeGrafter"/>
</dbReference>
<keyword evidence="5" id="KW-1185">Reference proteome</keyword>
<dbReference type="InterPro" id="IPR050109">
    <property type="entry name" value="HTH-type_TetR-like_transc_reg"/>
</dbReference>
<evidence type="ECO:0000256" key="1">
    <source>
        <dbReference type="ARBA" id="ARBA00023125"/>
    </source>
</evidence>
<dbReference type="PROSITE" id="PS50977">
    <property type="entry name" value="HTH_TETR_2"/>
    <property type="match status" value="1"/>
</dbReference>
<feature type="domain" description="HTH tetR-type" evidence="3">
    <location>
        <begin position="10"/>
        <end position="70"/>
    </location>
</feature>
<protein>
    <submittedName>
        <fullName evidence="4">Transcriptional regulator, TetR family</fullName>
    </submittedName>
</protein>
<organism evidence="4 5">
    <name type="scientific">Corynebacterium kalinowskii</name>
    <dbReference type="NCBI Taxonomy" id="2675216"/>
    <lineage>
        <taxon>Bacteria</taxon>
        <taxon>Bacillati</taxon>
        <taxon>Actinomycetota</taxon>
        <taxon>Actinomycetes</taxon>
        <taxon>Mycobacteriales</taxon>
        <taxon>Corynebacteriaceae</taxon>
        <taxon>Corynebacterium</taxon>
    </lineage>
</organism>
<evidence type="ECO:0000313" key="5">
    <source>
        <dbReference type="Proteomes" id="UP000427071"/>
    </source>
</evidence>
<accession>A0A6B8VTE4</accession>
<proteinExistence type="predicted"/>
<dbReference type="KEGG" id="ckw:CKALI_10060"/>
<dbReference type="Gene3D" id="1.10.357.10">
    <property type="entry name" value="Tetracycline Repressor, domain 2"/>
    <property type="match status" value="1"/>
</dbReference>
<dbReference type="GO" id="GO:0000976">
    <property type="term" value="F:transcription cis-regulatory region binding"/>
    <property type="evidence" value="ECO:0007669"/>
    <property type="project" value="TreeGrafter"/>
</dbReference>
<dbReference type="InterPro" id="IPR009057">
    <property type="entry name" value="Homeodomain-like_sf"/>
</dbReference>
<dbReference type="Pfam" id="PF00440">
    <property type="entry name" value="TetR_N"/>
    <property type="match status" value="1"/>
</dbReference>
<dbReference type="PANTHER" id="PTHR30055:SF153">
    <property type="entry name" value="HTH-TYPE TRANSCRIPTIONAL REPRESSOR RV3405C"/>
    <property type="match status" value="1"/>
</dbReference>
<sequence length="195" mass="21582">MSATRVRSKTDIDAAILAAAKESVLTHGISKTTMSGIARLAGISRPSLYARYRNVDGIITKVVTRELLQLLRQPRAIPTTGLDLVTFIVDCTKAASENQLLKIFIEHDPGLIHTYLFQRFGESQIRIIGIVERSIEYIQSIDPTMTKRGPRELAVTVLLTAQQFALASHIVQPIYGEAHPWEAELSALLKGYLLS</sequence>
<evidence type="ECO:0000259" key="3">
    <source>
        <dbReference type="PROSITE" id="PS50977"/>
    </source>
</evidence>
<evidence type="ECO:0000256" key="2">
    <source>
        <dbReference type="PROSITE-ProRule" id="PRU00335"/>
    </source>
</evidence>
<feature type="DNA-binding region" description="H-T-H motif" evidence="2">
    <location>
        <begin position="33"/>
        <end position="52"/>
    </location>
</feature>
<dbReference type="Proteomes" id="UP000427071">
    <property type="component" value="Chromosome"/>
</dbReference>
<gene>
    <name evidence="4" type="ORF">CKALI_10060</name>
</gene>
<dbReference type="RefSeq" id="WP_197079685.1">
    <property type="nucleotide sequence ID" value="NZ_CP046452.1"/>
</dbReference>
<dbReference type="EMBL" id="CP046452">
    <property type="protein sequence ID" value="QGU02867.1"/>
    <property type="molecule type" value="Genomic_DNA"/>
</dbReference>